<comment type="caution">
    <text evidence="2">The sequence shown here is derived from an EMBL/GenBank/DDBJ whole genome shotgun (WGS) entry which is preliminary data.</text>
</comment>
<evidence type="ECO:0000313" key="2">
    <source>
        <dbReference type="EMBL" id="KAK0399823.1"/>
    </source>
</evidence>
<gene>
    <name evidence="2" type="ORF">QR680_003232</name>
</gene>
<sequence>MYLVCSLFLLIVVVSPFPVVEIDEEGSEVVLRIPRSLAGVDGDVDSKVEADTATDVAADISGGTDVAADISGGTIEALEGSNVALS</sequence>
<protein>
    <recommendedName>
        <fullName evidence="4">Secreted protein</fullName>
    </recommendedName>
</protein>
<keyword evidence="3" id="KW-1185">Reference proteome</keyword>
<dbReference type="AlphaFoldDB" id="A0AA39H7S2"/>
<name>A0AA39H7S2_9BILA</name>
<evidence type="ECO:0000313" key="3">
    <source>
        <dbReference type="Proteomes" id="UP001175271"/>
    </source>
</evidence>
<organism evidence="2 3">
    <name type="scientific">Steinernema hermaphroditum</name>
    <dbReference type="NCBI Taxonomy" id="289476"/>
    <lineage>
        <taxon>Eukaryota</taxon>
        <taxon>Metazoa</taxon>
        <taxon>Ecdysozoa</taxon>
        <taxon>Nematoda</taxon>
        <taxon>Chromadorea</taxon>
        <taxon>Rhabditida</taxon>
        <taxon>Tylenchina</taxon>
        <taxon>Panagrolaimomorpha</taxon>
        <taxon>Strongyloidoidea</taxon>
        <taxon>Steinernematidae</taxon>
        <taxon>Steinernema</taxon>
    </lineage>
</organism>
<evidence type="ECO:0008006" key="4">
    <source>
        <dbReference type="Google" id="ProtNLM"/>
    </source>
</evidence>
<feature type="chain" id="PRO_5041292939" description="Secreted protein" evidence="1">
    <location>
        <begin position="17"/>
        <end position="86"/>
    </location>
</feature>
<evidence type="ECO:0000256" key="1">
    <source>
        <dbReference type="SAM" id="SignalP"/>
    </source>
</evidence>
<dbReference type="EMBL" id="JAUCMV010000005">
    <property type="protein sequence ID" value="KAK0399823.1"/>
    <property type="molecule type" value="Genomic_DNA"/>
</dbReference>
<accession>A0AA39H7S2</accession>
<keyword evidence="1" id="KW-0732">Signal</keyword>
<feature type="signal peptide" evidence="1">
    <location>
        <begin position="1"/>
        <end position="16"/>
    </location>
</feature>
<reference evidence="2" key="1">
    <citation type="submission" date="2023-06" db="EMBL/GenBank/DDBJ databases">
        <title>Genomic analysis of the entomopathogenic nematode Steinernema hermaphroditum.</title>
        <authorList>
            <person name="Schwarz E.M."/>
            <person name="Heppert J.K."/>
            <person name="Baniya A."/>
            <person name="Schwartz H.T."/>
            <person name="Tan C.-H."/>
            <person name="Antoshechkin I."/>
            <person name="Sternberg P.W."/>
            <person name="Goodrich-Blair H."/>
            <person name="Dillman A.R."/>
        </authorList>
    </citation>
    <scope>NUCLEOTIDE SEQUENCE</scope>
    <source>
        <strain evidence="2">PS9179</strain>
        <tissue evidence="2">Whole animal</tissue>
    </source>
</reference>
<dbReference type="Proteomes" id="UP001175271">
    <property type="component" value="Unassembled WGS sequence"/>
</dbReference>
<proteinExistence type="predicted"/>